<dbReference type="EMBL" id="SPHZ02000008">
    <property type="protein sequence ID" value="KAF0902341.1"/>
    <property type="molecule type" value="Genomic_DNA"/>
</dbReference>
<dbReference type="Proteomes" id="UP000479710">
    <property type="component" value="Unassembled WGS sequence"/>
</dbReference>
<organism evidence="1 2">
    <name type="scientific">Oryza meyeriana var. granulata</name>
    <dbReference type="NCBI Taxonomy" id="110450"/>
    <lineage>
        <taxon>Eukaryota</taxon>
        <taxon>Viridiplantae</taxon>
        <taxon>Streptophyta</taxon>
        <taxon>Embryophyta</taxon>
        <taxon>Tracheophyta</taxon>
        <taxon>Spermatophyta</taxon>
        <taxon>Magnoliopsida</taxon>
        <taxon>Liliopsida</taxon>
        <taxon>Poales</taxon>
        <taxon>Poaceae</taxon>
        <taxon>BOP clade</taxon>
        <taxon>Oryzoideae</taxon>
        <taxon>Oryzeae</taxon>
        <taxon>Oryzinae</taxon>
        <taxon>Oryza</taxon>
        <taxon>Oryza meyeriana</taxon>
    </lineage>
</organism>
<evidence type="ECO:0000313" key="2">
    <source>
        <dbReference type="Proteomes" id="UP000479710"/>
    </source>
</evidence>
<sequence length="93" mass="10042">MAMERFLTSLVFCEAPGLDVIAYAGKSLTAAVKVSTASTRGLVEPPVSAAPAEAKKDGTRRKECFSGEAPRRRQVAYEPAFDGLNCFETIVMR</sequence>
<accession>A0A6G1CQJ1</accession>
<comment type="caution">
    <text evidence="1">The sequence shown here is derived from an EMBL/GenBank/DDBJ whole genome shotgun (WGS) entry which is preliminary data.</text>
</comment>
<reference evidence="1 2" key="1">
    <citation type="submission" date="2019-11" db="EMBL/GenBank/DDBJ databases">
        <title>Whole genome sequence of Oryza granulata.</title>
        <authorList>
            <person name="Li W."/>
        </authorList>
    </citation>
    <scope>NUCLEOTIDE SEQUENCE [LARGE SCALE GENOMIC DNA]</scope>
    <source>
        <strain evidence="2">cv. Menghai</strain>
        <tissue evidence="1">Leaf</tissue>
    </source>
</reference>
<dbReference type="AlphaFoldDB" id="A0A6G1CQJ1"/>
<protein>
    <submittedName>
        <fullName evidence="1">Uncharacterized protein</fullName>
    </submittedName>
</protein>
<gene>
    <name evidence="1" type="ORF">E2562_016192</name>
</gene>
<evidence type="ECO:0000313" key="1">
    <source>
        <dbReference type="EMBL" id="KAF0902341.1"/>
    </source>
</evidence>
<dbReference type="OrthoDB" id="601904at2759"/>
<proteinExistence type="predicted"/>
<name>A0A6G1CQJ1_9ORYZ</name>
<keyword evidence="2" id="KW-1185">Reference proteome</keyword>